<dbReference type="SMART" id="SM00388">
    <property type="entry name" value="HisKA"/>
    <property type="match status" value="1"/>
</dbReference>
<dbReference type="InterPro" id="IPR036097">
    <property type="entry name" value="HisK_dim/P_sf"/>
</dbReference>
<comment type="catalytic activity">
    <reaction evidence="1">
        <text>ATP + protein L-histidine = ADP + protein N-phospho-L-histidine.</text>
        <dbReference type="EC" id="2.7.13.3"/>
    </reaction>
</comment>
<dbReference type="InterPro" id="IPR031623">
    <property type="entry name" value="HisKA_4TM"/>
</dbReference>
<evidence type="ECO:0000259" key="9">
    <source>
        <dbReference type="PROSITE" id="PS50109"/>
    </source>
</evidence>
<dbReference type="InterPro" id="IPR052162">
    <property type="entry name" value="Sensor_kinase/Photoreceptor"/>
</dbReference>
<feature type="coiled-coil region" evidence="6">
    <location>
        <begin position="140"/>
        <end position="178"/>
    </location>
</feature>
<feature type="transmembrane region" description="Helical" evidence="8">
    <location>
        <begin position="111"/>
        <end position="133"/>
    </location>
</feature>
<protein>
    <recommendedName>
        <fullName evidence="2">histidine kinase</fullName>
        <ecNumber evidence="2">2.7.13.3</ecNumber>
    </recommendedName>
</protein>
<dbReference type="InterPro" id="IPR005467">
    <property type="entry name" value="His_kinase_dom"/>
</dbReference>
<gene>
    <name evidence="10" type="ORF">HTZ84_20815</name>
</gene>
<dbReference type="PROSITE" id="PS50109">
    <property type="entry name" value="HIS_KIN"/>
    <property type="match status" value="1"/>
</dbReference>
<sequence length="413" mass="45450">MGSRTRVSSAIGGRVTITLLGALYVAFAVAWAAQRLTDGGSTSNVALVASFIGVPGLILLYAGYRLPRTDIRPEYYPTIGRWAIGGAGLLLGILVLYQLEPAESVSEPFRAALVLTAFGSVAGFGVGIHDALAKTRAFEIRRRNGELRRIKAELDETVEQLETANREFEASNERLEQFAYAASHDLQEPLRMITSYLSLVERRYGDDLDEDGEEFIAYAVDGAERMREMIDALLEYSRIETQGDPFEPVDLEAVFADVLTDLELQIEETDATVDVGEMPRVEGDVHQLRQLFQNLVSNALEYSGDEPPRVRVTAERADAERASSERTNSEQADAEWTISVADEGIGIDPADADRVFDLFQRLHGREEYDGTGLGLALCQRIVERHGGEIWVDAEPGEGSTFSVTLPAVADRDE</sequence>
<comment type="caution">
    <text evidence="10">The sequence shown here is derived from an EMBL/GenBank/DDBJ whole genome shotgun (WGS) entry which is preliminary data.</text>
</comment>
<feature type="transmembrane region" description="Helical" evidence="8">
    <location>
        <begin position="79"/>
        <end position="99"/>
    </location>
</feature>
<evidence type="ECO:0000256" key="7">
    <source>
        <dbReference type="SAM" id="MobiDB-lite"/>
    </source>
</evidence>
<dbReference type="EMBL" id="JABUQZ010000001">
    <property type="protein sequence ID" value="NUC74707.1"/>
    <property type="molecule type" value="Genomic_DNA"/>
</dbReference>
<accession>A0ABX2LEM9</accession>
<dbReference type="GO" id="GO:0016301">
    <property type="term" value="F:kinase activity"/>
    <property type="evidence" value="ECO:0007669"/>
    <property type="project" value="UniProtKB-KW"/>
</dbReference>
<name>A0ABX2LEM9_9EURY</name>
<dbReference type="InterPro" id="IPR004358">
    <property type="entry name" value="Sig_transdc_His_kin-like_C"/>
</dbReference>
<dbReference type="Proteomes" id="UP001016761">
    <property type="component" value="Unassembled WGS sequence"/>
</dbReference>
<feature type="transmembrane region" description="Helical" evidence="8">
    <location>
        <begin position="12"/>
        <end position="33"/>
    </location>
</feature>
<dbReference type="PANTHER" id="PTHR43304:SF1">
    <property type="entry name" value="PAC DOMAIN-CONTAINING PROTEIN"/>
    <property type="match status" value="1"/>
</dbReference>
<feature type="compositionally biased region" description="Basic and acidic residues" evidence="7">
    <location>
        <begin position="314"/>
        <end position="328"/>
    </location>
</feature>
<dbReference type="InterPro" id="IPR003594">
    <property type="entry name" value="HATPase_dom"/>
</dbReference>
<dbReference type="EC" id="2.7.13.3" evidence="2"/>
<dbReference type="InterPro" id="IPR003661">
    <property type="entry name" value="HisK_dim/P_dom"/>
</dbReference>
<keyword evidence="11" id="KW-1185">Reference proteome</keyword>
<dbReference type="PRINTS" id="PR00344">
    <property type="entry name" value="BCTRLSENSOR"/>
</dbReference>
<feature type="region of interest" description="Disordered" evidence="7">
    <location>
        <begin position="314"/>
        <end position="333"/>
    </location>
</feature>
<keyword evidence="5 10" id="KW-0418">Kinase</keyword>
<dbReference type="SUPFAM" id="SSF47384">
    <property type="entry name" value="Homodimeric domain of signal transducing histidine kinase"/>
    <property type="match status" value="1"/>
</dbReference>
<evidence type="ECO:0000256" key="1">
    <source>
        <dbReference type="ARBA" id="ARBA00000085"/>
    </source>
</evidence>
<dbReference type="CDD" id="cd00082">
    <property type="entry name" value="HisKA"/>
    <property type="match status" value="1"/>
</dbReference>
<dbReference type="Gene3D" id="1.10.287.130">
    <property type="match status" value="1"/>
</dbReference>
<dbReference type="Pfam" id="PF02518">
    <property type="entry name" value="HATPase_c"/>
    <property type="match status" value="1"/>
</dbReference>
<dbReference type="PANTHER" id="PTHR43304">
    <property type="entry name" value="PHYTOCHROME-LIKE PROTEIN CPH1"/>
    <property type="match status" value="1"/>
</dbReference>
<evidence type="ECO:0000313" key="10">
    <source>
        <dbReference type="EMBL" id="NUC74707.1"/>
    </source>
</evidence>
<evidence type="ECO:0000256" key="4">
    <source>
        <dbReference type="ARBA" id="ARBA00022679"/>
    </source>
</evidence>
<evidence type="ECO:0000256" key="2">
    <source>
        <dbReference type="ARBA" id="ARBA00012438"/>
    </source>
</evidence>
<evidence type="ECO:0000256" key="6">
    <source>
        <dbReference type="SAM" id="Coils"/>
    </source>
</evidence>
<dbReference type="Pfam" id="PF16926">
    <property type="entry name" value="HisKA_4TM"/>
    <property type="match status" value="1"/>
</dbReference>
<reference evidence="10 11" key="1">
    <citation type="submission" date="2020-06" db="EMBL/GenBank/DDBJ databases">
        <title>Haloterrigena sp. nov., an extremely halophilic archaeon isolated from a saline sediment.</title>
        <authorList>
            <person name="Liu B.-B."/>
        </authorList>
    </citation>
    <scope>NUCLEOTIDE SEQUENCE [LARGE SCALE GENOMIC DNA]</scope>
    <source>
        <strain evidence="10 11">SYSU A558-1</strain>
    </source>
</reference>
<evidence type="ECO:0000256" key="3">
    <source>
        <dbReference type="ARBA" id="ARBA00022553"/>
    </source>
</evidence>
<feature type="transmembrane region" description="Helical" evidence="8">
    <location>
        <begin position="45"/>
        <end position="67"/>
    </location>
</feature>
<keyword evidence="8" id="KW-1133">Transmembrane helix</keyword>
<dbReference type="Pfam" id="PF00512">
    <property type="entry name" value="HisKA"/>
    <property type="match status" value="1"/>
</dbReference>
<dbReference type="InterPro" id="IPR036890">
    <property type="entry name" value="HATPase_C_sf"/>
</dbReference>
<feature type="domain" description="Histidine kinase" evidence="9">
    <location>
        <begin position="181"/>
        <end position="409"/>
    </location>
</feature>
<dbReference type="RefSeq" id="WP_174682420.1">
    <property type="nucleotide sequence ID" value="NZ_JABUQZ010000001.1"/>
</dbReference>
<keyword evidence="8" id="KW-0472">Membrane</keyword>
<evidence type="ECO:0000313" key="11">
    <source>
        <dbReference type="Proteomes" id="UP001016761"/>
    </source>
</evidence>
<keyword evidence="4" id="KW-0808">Transferase</keyword>
<evidence type="ECO:0000256" key="8">
    <source>
        <dbReference type="SAM" id="Phobius"/>
    </source>
</evidence>
<keyword evidence="6" id="KW-0175">Coiled coil</keyword>
<keyword evidence="8" id="KW-0812">Transmembrane</keyword>
<organism evidence="10 11">
    <name type="scientific">Haloterrigena gelatinilytica</name>
    <dbReference type="NCBI Taxonomy" id="2741724"/>
    <lineage>
        <taxon>Archaea</taxon>
        <taxon>Methanobacteriati</taxon>
        <taxon>Methanobacteriota</taxon>
        <taxon>Stenosarchaea group</taxon>
        <taxon>Halobacteria</taxon>
        <taxon>Halobacteriales</taxon>
        <taxon>Natrialbaceae</taxon>
        <taxon>Haloterrigena</taxon>
    </lineage>
</organism>
<dbReference type="Gene3D" id="3.30.565.10">
    <property type="entry name" value="Histidine kinase-like ATPase, C-terminal domain"/>
    <property type="match status" value="1"/>
</dbReference>
<evidence type="ECO:0000256" key="5">
    <source>
        <dbReference type="ARBA" id="ARBA00022777"/>
    </source>
</evidence>
<keyword evidence="3" id="KW-0597">Phosphoprotein</keyword>
<dbReference type="SMART" id="SM00387">
    <property type="entry name" value="HATPase_c"/>
    <property type="match status" value="1"/>
</dbReference>
<proteinExistence type="predicted"/>
<dbReference type="SUPFAM" id="SSF55874">
    <property type="entry name" value="ATPase domain of HSP90 chaperone/DNA topoisomerase II/histidine kinase"/>
    <property type="match status" value="1"/>
</dbReference>